<dbReference type="GO" id="GO:0046872">
    <property type="term" value="F:metal ion binding"/>
    <property type="evidence" value="ECO:0007669"/>
    <property type="project" value="UniProtKB-KW"/>
</dbReference>
<protein>
    <submittedName>
        <fullName evidence="14">23S rRNA (Adenine(2503)-C(2))-methyltransferase RlmN</fullName>
        <ecNumber evidence="14">2.1.1.192</ecNumber>
    </submittedName>
</protein>
<dbReference type="GO" id="GO:0030488">
    <property type="term" value="P:tRNA methylation"/>
    <property type="evidence" value="ECO:0007669"/>
    <property type="project" value="InterPro"/>
</dbReference>
<dbReference type="NCBIfam" id="TIGR00048">
    <property type="entry name" value="rRNA_mod_RlmN"/>
    <property type="match status" value="1"/>
</dbReference>
<dbReference type="Proteomes" id="UP001357733">
    <property type="component" value="Unassembled WGS sequence"/>
</dbReference>
<evidence type="ECO:0000256" key="12">
    <source>
        <dbReference type="ARBA" id="ARBA00023014"/>
    </source>
</evidence>
<keyword evidence="8" id="KW-0949">S-adenosyl-L-methionine</keyword>
<keyword evidence="9" id="KW-0819">tRNA processing</keyword>
<sequence>MHKFDLKSMDIKELENLLISNGEKAFRAKQLFKFIHDEKGDRIENLTTFSKDLRSKLDEISYISDLKIIKRLDSNLDNTKKYIYELEDKNIIESVYLESFANNTICISSQVGCKMGCEFCASTKNGFTRNLRVSEMLDQIYMCEKDLNKKIDNIVLMGIGEPLDNFLNVCKFIRILNNDLGHNTGIRNITVSTCGIIEGINKFTEENIKANLAISLHNGIQKKKEKIMPISKMNKLPELKKALINYQEKLSRRLSFEYIVIKGVNDTFDHARAVKNMADGLDVHINLIPINKIDDFSYPDTTFEDAERFKEKLDNLNLNTTIRRKQGEDIDASCGQLRNNYLKKRP</sequence>
<dbReference type="PROSITE" id="PS51918">
    <property type="entry name" value="RADICAL_SAM"/>
    <property type="match status" value="1"/>
</dbReference>
<evidence type="ECO:0000256" key="7">
    <source>
        <dbReference type="ARBA" id="ARBA00022679"/>
    </source>
</evidence>
<keyword evidence="10" id="KW-0479">Metal-binding</keyword>
<keyword evidence="6 14" id="KW-0489">Methyltransferase</keyword>
<dbReference type="SFLD" id="SFLDG01062">
    <property type="entry name" value="methyltransferase_(Class_A)"/>
    <property type="match status" value="1"/>
</dbReference>
<evidence type="ECO:0000256" key="2">
    <source>
        <dbReference type="ARBA" id="ARBA00004496"/>
    </source>
</evidence>
<evidence type="ECO:0000313" key="15">
    <source>
        <dbReference type="Proteomes" id="UP001357733"/>
    </source>
</evidence>
<dbReference type="SFLD" id="SFLDS00029">
    <property type="entry name" value="Radical_SAM"/>
    <property type="match status" value="1"/>
</dbReference>
<keyword evidence="3" id="KW-0004">4Fe-4S</keyword>
<dbReference type="Pfam" id="PF21016">
    <property type="entry name" value="RlmN_N"/>
    <property type="match status" value="1"/>
</dbReference>
<gene>
    <name evidence="14" type="primary">rlmN</name>
    <name evidence="14" type="ORF">VLK81_05715</name>
</gene>
<evidence type="ECO:0000256" key="3">
    <source>
        <dbReference type="ARBA" id="ARBA00022485"/>
    </source>
</evidence>
<dbReference type="Gene3D" id="3.20.20.70">
    <property type="entry name" value="Aldolase class I"/>
    <property type="match status" value="1"/>
</dbReference>
<dbReference type="EC" id="2.1.1.192" evidence="14"/>
<comment type="subcellular location">
    <subcellularLocation>
        <location evidence="2">Cytoplasm</location>
    </subcellularLocation>
</comment>
<dbReference type="GO" id="GO:0070475">
    <property type="term" value="P:rRNA base methylation"/>
    <property type="evidence" value="ECO:0007669"/>
    <property type="project" value="InterPro"/>
</dbReference>
<dbReference type="FunFam" id="3.20.20.70:FF:000014">
    <property type="entry name" value="Probable dual-specificity RNA methyltransferase RlmN"/>
    <property type="match status" value="1"/>
</dbReference>
<dbReference type="PANTHER" id="PTHR30544:SF5">
    <property type="entry name" value="RADICAL SAM CORE DOMAIN-CONTAINING PROTEIN"/>
    <property type="match status" value="1"/>
</dbReference>
<dbReference type="InterPro" id="IPR058240">
    <property type="entry name" value="rSAM_sf"/>
</dbReference>
<proteinExistence type="predicted"/>
<dbReference type="Gene3D" id="1.10.150.530">
    <property type="match status" value="1"/>
</dbReference>
<evidence type="ECO:0000256" key="1">
    <source>
        <dbReference type="ARBA" id="ARBA00001966"/>
    </source>
</evidence>
<evidence type="ECO:0000256" key="11">
    <source>
        <dbReference type="ARBA" id="ARBA00023004"/>
    </source>
</evidence>
<evidence type="ECO:0000259" key="13">
    <source>
        <dbReference type="PROSITE" id="PS51918"/>
    </source>
</evidence>
<reference evidence="14 15" key="1">
    <citation type="submission" date="2024-01" db="EMBL/GenBank/DDBJ databases">
        <title>Complete genome sequence of Citroniella saccharovorans strain M6.X9, isolated from human fecal sample.</title>
        <authorList>
            <person name="Cheng G."/>
            <person name="Westerholm M."/>
            <person name="Schnurer A."/>
        </authorList>
    </citation>
    <scope>NUCLEOTIDE SEQUENCE [LARGE SCALE GENOMIC DNA]</scope>
    <source>
        <strain evidence="14 15">DSM 29873</strain>
    </source>
</reference>
<dbReference type="AlphaFoldDB" id="A0AAW9MTX2"/>
<evidence type="ECO:0000256" key="6">
    <source>
        <dbReference type="ARBA" id="ARBA00022603"/>
    </source>
</evidence>
<accession>A0AAW9MTX2</accession>
<dbReference type="InterPro" id="IPR004383">
    <property type="entry name" value="rRNA_lsu_MTrfase_RlmN/Cfr"/>
</dbReference>
<dbReference type="GO" id="GO:0008173">
    <property type="term" value="F:RNA methyltransferase activity"/>
    <property type="evidence" value="ECO:0007669"/>
    <property type="project" value="InterPro"/>
</dbReference>
<keyword evidence="12" id="KW-0411">Iron-sulfur</keyword>
<name>A0AAW9MTX2_9FIRM</name>
<dbReference type="InterPro" id="IPR040072">
    <property type="entry name" value="Methyltransferase_A"/>
</dbReference>
<evidence type="ECO:0000256" key="4">
    <source>
        <dbReference type="ARBA" id="ARBA00022490"/>
    </source>
</evidence>
<dbReference type="GO" id="GO:0051539">
    <property type="term" value="F:4 iron, 4 sulfur cluster binding"/>
    <property type="evidence" value="ECO:0007669"/>
    <property type="project" value="UniProtKB-KW"/>
</dbReference>
<dbReference type="PANTHER" id="PTHR30544">
    <property type="entry name" value="23S RRNA METHYLTRANSFERASE"/>
    <property type="match status" value="1"/>
</dbReference>
<dbReference type="Pfam" id="PF04055">
    <property type="entry name" value="Radical_SAM"/>
    <property type="match status" value="1"/>
</dbReference>
<dbReference type="SFLD" id="SFLDF00275">
    <property type="entry name" value="adenosine_C2_methyltransferase"/>
    <property type="match status" value="1"/>
</dbReference>
<evidence type="ECO:0000256" key="8">
    <source>
        <dbReference type="ARBA" id="ARBA00022691"/>
    </source>
</evidence>
<keyword evidence="5" id="KW-0698">rRNA processing</keyword>
<keyword evidence="15" id="KW-1185">Reference proteome</keyword>
<organism evidence="14 15">
    <name type="scientific">Citroniella saccharovorans</name>
    <dbReference type="NCBI Taxonomy" id="2053367"/>
    <lineage>
        <taxon>Bacteria</taxon>
        <taxon>Bacillati</taxon>
        <taxon>Bacillota</taxon>
        <taxon>Tissierellia</taxon>
        <taxon>Tissierellales</taxon>
        <taxon>Peptoniphilaceae</taxon>
        <taxon>Citroniella</taxon>
    </lineage>
</organism>
<dbReference type="InterPro" id="IPR013785">
    <property type="entry name" value="Aldolase_TIM"/>
</dbReference>
<dbReference type="InterPro" id="IPR027492">
    <property type="entry name" value="RNA_MTrfase_RlmN"/>
</dbReference>
<dbReference type="SUPFAM" id="SSF102114">
    <property type="entry name" value="Radical SAM enzymes"/>
    <property type="match status" value="1"/>
</dbReference>
<comment type="cofactor">
    <cofactor evidence="1">
        <name>[4Fe-4S] cluster</name>
        <dbReference type="ChEBI" id="CHEBI:49883"/>
    </cofactor>
</comment>
<comment type="caution">
    <text evidence="14">The sequence shown here is derived from an EMBL/GenBank/DDBJ whole genome shotgun (WGS) entry which is preliminary data.</text>
</comment>
<keyword evidence="7 14" id="KW-0808">Transferase</keyword>
<keyword evidence="4" id="KW-0963">Cytoplasm</keyword>
<evidence type="ECO:0000256" key="10">
    <source>
        <dbReference type="ARBA" id="ARBA00022723"/>
    </source>
</evidence>
<feature type="domain" description="Radical SAM core" evidence="13">
    <location>
        <begin position="99"/>
        <end position="329"/>
    </location>
</feature>
<dbReference type="GO" id="GO:0005737">
    <property type="term" value="C:cytoplasm"/>
    <property type="evidence" value="ECO:0007669"/>
    <property type="project" value="UniProtKB-SubCell"/>
</dbReference>
<evidence type="ECO:0000256" key="9">
    <source>
        <dbReference type="ARBA" id="ARBA00022694"/>
    </source>
</evidence>
<dbReference type="RefSeq" id="WP_324619696.1">
    <property type="nucleotide sequence ID" value="NZ_JAYKOT010000003.1"/>
</dbReference>
<keyword evidence="11" id="KW-0408">Iron</keyword>
<evidence type="ECO:0000313" key="14">
    <source>
        <dbReference type="EMBL" id="MEB3429511.1"/>
    </source>
</evidence>
<dbReference type="EMBL" id="JAYKOT010000003">
    <property type="protein sequence ID" value="MEB3429511.1"/>
    <property type="molecule type" value="Genomic_DNA"/>
</dbReference>
<dbReference type="PIRSF" id="PIRSF006004">
    <property type="entry name" value="CHP00048"/>
    <property type="match status" value="1"/>
</dbReference>
<dbReference type="InterPro" id="IPR048641">
    <property type="entry name" value="RlmN_N"/>
</dbReference>
<evidence type="ECO:0000256" key="5">
    <source>
        <dbReference type="ARBA" id="ARBA00022552"/>
    </source>
</evidence>
<dbReference type="InterPro" id="IPR007197">
    <property type="entry name" value="rSAM"/>
</dbReference>